<name>A0A931N0G1_9NOCA</name>
<dbReference type="InterPro" id="IPR052897">
    <property type="entry name" value="Sec-Metab_Biosynth_Hydrolase"/>
</dbReference>
<keyword evidence="1" id="KW-0732">Signal</keyword>
<dbReference type="InterPro" id="IPR000073">
    <property type="entry name" value="AB_hydrolase_1"/>
</dbReference>
<evidence type="ECO:0000259" key="2">
    <source>
        <dbReference type="Pfam" id="PF12697"/>
    </source>
</evidence>
<dbReference type="InterPro" id="IPR029058">
    <property type="entry name" value="AB_hydrolase_fold"/>
</dbReference>
<feature type="chain" id="PRO_5038118665" evidence="1">
    <location>
        <begin position="35"/>
        <end position="272"/>
    </location>
</feature>
<sequence>MSTGITRFGSALRSCLVTVALALTAVLCTAPAHATHLPTVVLVHGAFADTTSWDGVAEKLRADGYTVVVPDNPLRGPAYDAAAVQRALDAISGPIVLVGHSYGGFVISQIHDPDVESLVYVAAFAPAGGEFAQLLLDPVRFPGSQLLPPALQLTLVENDPTGIAGRNIDGYVAPDRFHDVFAQDVSTDTVATMIAHQHSIAIAANLEPSVAPSWAETPSWYLISGGDRVIPPSAQRFMAERMGARTTEIDASHASLVSRPDEVAAVVEAAAG</sequence>
<dbReference type="PANTHER" id="PTHR37017:SF11">
    <property type="entry name" value="ESTERASE_LIPASE_THIOESTERASE DOMAIN-CONTAINING PROTEIN"/>
    <property type="match status" value="1"/>
</dbReference>
<organism evidence="3 4">
    <name type="scientific">Nocardia bovistercoris</name>
    <dbReference type="NCBI Taxonomy" id="2785916"/>
    <lineage>
        <taxon>Bacteria</taxon>
        <taxon>Bacillati</taxon>
        <taxon>Actinomycetota</taxon>
        <taxon>Actinomycetes</taxon>
        <taxon>Mycobacteriales</taxon>
        <taxon>Nocardiaceae</taxon>
        <taxon>Nocardia</taxon>
    </lineage>
</organism>
<dbReference type="GO" id="GO:0016787">
    <property type="term" value="F:hydrolase activity"/>
    <property type="evidence" value="ECO:0007669"/>
    <property type="project" value="UniProtKB-KW"/>
</dbReference>
<dbReference type="AlphaFoldDB" id="A0A931N0G1"/>
<dbReference type="Gene3D" id="3.40.50.1820">
    <property type="entry name" value="alpha/beta hydrolase"/>
    <property type="match status" value="1"/>
</dbReference>
<proteinExistence type="predicted"/>
<dbReference type="Proteomes" id="UP000655751">
    <property type="component" value="Unassembled WGS sequence"/>
</dbReference>
<keyword evidence="3" id="KW-0378">Hydrolase</keyword>
<dbReference type="RefSeq" id="WP_196149536.1">
    <property type="nucleotide sequence ID" value="NZ_JADMLG010000004.1"/>
</dbReference>
<reference evidence="3" key="1">
    <citation type="submission" date="2020-11" db="EMBL/GenBank/DDBJ databases">
        <title>Nocardia NEAU-351.nov., a novel actinomycete isolated from the cow dung.</title>
        <authorList>
            <person name="Zhang X."/>
        </authorList>
    </citation>
    <scope>NUCLEOTIDE SEQUENCE</scope>
    <source>
        <strain evidence="3">NEAU-351</strain>
    </source>
</reference>
<protein>
    <submittedName>
        <fullName evidence="3">Alpha/beta hydrolase</fullName>
    </submittedName>
</protein>
<evidence type="ECO:0000313" key="3">
    <source>
        <dbReference type="EMBL" id="MBH0777230.1"/>
    </source>
</evidence>
<dbReference type="PANTHER" id="PTHR37017">
    <property type="entry name" value="AB HYDROLASE-1 DOMAIN-CONTAINING PROTEIN-RELATED"/>
    <property type="match status" value="1"/>
</dbReference>
<dbReference type="EMBL" id="JADMLG010000004">
    <property type="protein sequence ID" value="MBH0777230.1"/>
    <property type="molecule type" value="Genomic_DNA"/>
</dbReference>
<feature type="signal peptide" evidence="1">
    <location>
        <begin position="1"/>
        <end position="34"/>
    </location>
</feature>
<dbReference type="SUPFAM" id="SSF53474">
    <property type="entry name" value="alpha/beta-Hydrolases"/>
    <property type="match status" value="1"/>
</dbReference>
<evidence type="ECO:0000256" key="1">
    <source>
        <dbReference type="SAM" id="SignalP"/>
    </source>
</evidence>
<comment type="caution">
    <text evidence="3">The sequence shown here is derived from an EMBL/GenBank/DDBJ whole genome shotgun (WGS) entry which is preliminary data.</text>
</comment>
<dbReference type="Pfam" id="PF12697">
    <property type="entry name" value="Abhydrolase_6"/>
    <property type="match status" value="1"/>
</dbReference>
<gene>
    <name evidence="3" type="ORF">IT779_13155</name>
</gene>
<accession>A0A931N0G1</accession>
<feature type="domain" description="AB hydrolase-1" evidence="2">
    <location>
        <begin position="40"/>
        <end position="266"/>
    </location>
</feature>
<evidence type="ECO:0000313" key="4">
    <source>
        <dbReference type="Proteomes" id="UP000655751"/>
    </source>
</evidence>
<keyword evidence="4" id="KW-1185">Reference proteome</keyword>